<feature type="compositionally biased region" description="Basic and acidic residues" evidence="1">
    <location>
        <begin position="277"/>
        <end position="289"/>
    </location>
</feature>
<feature type="region of interest" description="Disordered" evidence="1">
    <location>
        <begin position="338"/>
        <end position="389"/>
    </location>
</feature>
<dbReference type="EMBL" id="GG663739">
    <property type="protein sequence ID" value="EEH57302.1"/>
    <property type="molecule type" value="Genomic_DNA"/>
</dbReference>
<gene>
    <name evidence="2" type="ORF">MICPUCDRAFT_58034</name>
</gene>
<feature type="region of interest" description="Disordered" evidence="1">
    <location>
        <begin position="42"/>
        <end position="132"/>
    </location>
</feature>
<feature type="compositionally biased region" description="Basic and acidic residues" evidence="1">
    <location>
        <begin position="205"/>
        <end position="216"/>
    </location>
</feature>
<proteinExistence type="predicted"/>
<dbReference type="Pfam" id="PF15375">
    <property type="entry name" value="FSAF1"/>
    <property type="match status" value="1"/>
</dbReference>
<feature type="region of interest" description="Disordered" evidence="1">
    <location>
        <begin position="180"/>
        <end position="217"/>
    </location>
</feature>
<keyword evidence="3" id="KW-1185">Reference proteome</keyword>
<reference evidence="2 3" key="1">
    <citation type="journal article" date="2009" name="Science">
        <title>Green evolution and dynamic adaptations revealed by genomes of the marine picoeukaryotes Micromonas.</title>
        <authorList>
            <person name="Worden A.Z."/>
            <person name="Lee J.H."/>
            <person name="Mock T."/>
            <person name="Rouze P."/>
            <person name="Simmons M.P."/>
            <person name="Aerts A.L."/>
            <person name="Allen A.E."/>
            <person name="Cuvelier M.L."/>
            <person name="Derelle E."/>
            <person name="Everett M.V."/>
            <person name="Foulon E."/>
            <person name="Grimwood J."/>
            <person name="Gundlach H."/>
            <person name="Henrissat B."/>
            <person name="Napoli C."/>
            <person name="McDonald S.M."/>
            <person name="Parker M.S."/>
            <person name="Rombauts S."/>
            <person name="Salamov A."/>
            <person name="Von Dassow P."/>
            <person name="Badger J.H."/>
            <person name="Coutinho P.M."/>
            <person name="Demir E."/>
            <person name="Dubchak I."/>
            <person name="Gentemann C."/>
            <person name="Eikrem W."/>
            <person name="Gready J.E."/>
            <person name="John U."/>
            <person name="Lanier W."/>
            <person name="Lindquist E.A."/>
            <person name="Lucas S."/>
            <person name="Mayer K.F."/>
            <person name="Moreau H."/>
            <person name="Not F."/>
            <person name="Otillar R."/>
            <person name="Panaud O."/>
            <person name="Pangilinan J."/>
            <person name="Paulsen I."/>
            <person name="Piegu B."/>
            <person name="Poliakov A."/>
            <person name="Robbens S."/>
            <person name="Schmutz J."/>
            <person name="Toulza E."/>
            <person name="Wyss T."/>
            <person name="Zelensky A."/>
            <person name="Zhou K."/>
            <person name="Armbrust E.V."/>
            <person name="Bhattacharya D."/>
            <person name="Goodenough U.W."/>
            <person name="Van de Peer Y."/>
            <person name="Grigoriev I.V."/>
        </authorList>
    </citation>
    <scope>NUCLEOTIDE SEQUENCE [LARGE SCALE GENOMIC DNA]</scope>
    <source>
        <strain evidence="2 3">CCMP1545</strain>
    </source>
</reference>
<name>C1MTD8_MICPC</name>
<dbReference type="Proteomes" id="UP000001876">
    <property type="component" value="Unassembled WGS sequence"/>
</dbReference>
<feature type="compositionally biased region" description="Basic and acidic residues" evidence="1">
    <location>
        <begin position="338"/>
        <end position="348"/>
    </location>
</feature>
<organism evidence="3">
    <name type="scientific">Micromonas pusilla (strain CCMP1545)</name>
    <name type="common">Picoplanktonic green alga</name>
    <dbReference type="NCBI Taxonomy" id="564608"/>
    <lineage>
        <taxon>Eukaryota</taxon>
        <taxon>Viridiplantae</taxon>
        <taxon>Chlorophyta</taxon>
        <taxon>Mamiellophyceae</taxon>
        <taxon>Mamiellales</taxon>
        <taxon>Mamiellaceae</taxon>
        <taxon>Micromonas</taxon>
    </lineage>
</organism>
<dbReference type="KEGG" id="mpp:MICPUCDRAFT_58034"/>
<accession>C1MTD8</accession>
<evidence type="ECO:0000256" key="1">
    <source>
        <dbReference type="SAM" id="MobiDB-lite"/>
    </source>
</evidence>
<evidence type="ECO:0000313" key="3">
    <source>
        <dbReference type="Proteomes" id="UP000001876"/>
    </source>
</evidence>
<dbReference type="InterPro" id="IPR027973">
    <property type="entry name" value="FSAF1-like"/>
</dbReference>
<feature type="region of interest" description="Disordered" evidence="1">
    <location>
        <begin position="1"/>
        <end position="23"/>
    </location>
</feature>
<sequence>MATVPTKKKKKNKKSARDAGDAASMLAMHGAKFMSMFDDADDDAAARPRNEKKRKRAMSAGDDDAGDDDDDDDDALDGGDDGGAKTKTKTKTKTTKGDGDGDGDDDDAARVRTAARASSSSSTRAKDAAAAAAVETVVFGGDRPNAHASRSQASASGHVVGVSRAKKLFMSDKVGLVHEVASNPNRGGRPEAAAAAASATTKSGKNSEMENSEMGRVEGLTGASLNDMRRKVQNFGAQGLNKWDRRALDARQKTENNQKAERGVRIPMHIGVGMWKKNEEREEAKRQEDFEAGGRLMKKKRGLRKADSAEAKAKEGRDRGLAWGAGSFRGGVLTLKKSDVQKESERLNTKIMLGGGKLAGGDRPRGGGKGGKKSKGGSSSSRGGKRGKR</sequence>
<dbReference type="RefSeq" id="XP_003058847.1">
    <property type="nucleotide sequence ID" value="XM_003058801.1"/>
</dbReference>
<feature type="region of interest" description="Disordered" evidence="1">
    <location>
        <begin position="277"/>
        <end position="326"/>
    </location>
</feature>
<feature type="compositionally biased region" description="Acidic residues" evidence="1">
    <location>
        <begin position="61"/>
        <end position="80"/>
    </location>
</feature>
<protein>
    <submittedName>
        <fullName evidence="2">Predicted protein</fullName>
    </submittedName>
</protein>
<dbReference type="OMA" id="FMSMFDD"/>
<evidence type="ECO:0000313" key="2">
    <source>
        <dbReference type="EMBL" id="EEH57302.1"/>
    </source>
</evidence>
<dbReference type="GeneID" id="9683910"/>
<dbReference type="OrthoDB" id="498232at2759"/>
<dbReference type="eggNOG" id="ENOG502SGX6">
    <property type="taxonomic scope" value="Eukaryota"/>
</dbReference>
<feature type="compositionally biased region" description="Basic and acidic residues" evidence="1">
    <location>
        <begin position="304"/>
        <end position="320"/>
    </location>
</feature>
<feature type="compositionally biased region" description="Basic residues" evidence="1">
    <location>
        <begin position="1"/>
        <end position="14"/>
    </location>
</feature>
<feature type="compositionally biased region" description="Low complexity" evidence="1">
    <location>
        <begin position="111"/>
        <end position="132"/>
    </location>
</feature>
<dbReference type="AlphaFoldDB" id="C1MTD8"/>